<feature type="transmembrane region" description="Helical" evidence="7">
    <location>
        <begin position="276"/>
        <end position="301"/>
    </location>
</feature>
<dbReference type="RefSeq" id="WP_420904929.1">
    <property type="nucleotide sequence ID" value="NZ_BAAFGK010000004.1"/>
</dbReference>
<dbReference type="GO" id="GO:0005524">
    <property type="term" value="F:ATP binding"/>
    <property type="evidence" value="ECO:0007669"/>
    <property type="project" value="UniProtKB-KW"/>
</dbReference>
<evidence type="ECO:0000256" key="1">
    <source>
        <dbReference type="ARBA" id="ARBA00004651"/>
    </source>
</evidence>
<feature type="transmembrane region" description="Helical" evidence="7">
    <location>
        <begin position="165"/>
        <end position="182"/>
    </location>
</feature>
<dbReference type="EMBL" id="BAAFGK010000004">
    <property type="protein sequence ID" value="GAB0057230.1"/>
    <property type="molecule type" value="Genomic_DNA"/>
</dbReference>
<evidence type="ECO:0000313" key="10">
    <source>
        <dbReference type="EMBL" id="GAB0057230.1"/>
    </source>
</evidence>
<protein>
    <submittedName>
        <fullName evidence="10">Toxin RTX-I translocation ATP-binding protein</fullName>
    </submittedName>
</protein>
<dbReference type="Gene3D" id="3.90.70.10">
    <property type="entry name" value="Cysteine proteinases"/>
    <property type="match status" value="1"/>
</dbReference>
<dbReference type="InterPro" id="IPR039421">
    <property type="entry name" value="Type_1_exporter"/>
</dbReference>
<dbReference type="Pfam" id="PF00664">
    <property type="entry name" value="ABC_membrane"/>
    <property type="match status" value="1"/>
</dbReference>
<name>A0ABQ0C950_9PROT</name>
<evidence type="ECO:0000259" key="8">
    <source>
        <dbReference type="PROSITE" id="PS50893"/>
    </source>
</evidence>
<dbReference type="InterPro" id="IPR003593">
    <property type="entry name" value="AAA+_ATPase"/>
</dbReference>
<comment type="subcellular location">
    <subcellularLocation>
        <location evidence="1">Cell membrane</location>
        <topology evidence="1">Multi-pass membrane protein</topology>
    </subcellularLocation>
</comment>
<comment type="caution">
    <text evidence="10">The sequence shown here is derived from an EMBL/GenBank/DDBJ whole genome shotgun (WGS) entry which is preliminary data.</text>
</comment>
<dbReference type="PROSITE" id="PS50929">
    <property type="entry name" value="ABC_TM1F"/>
    <property type="match status" value="1"/>
</dbReference>
<dbReference type="Gene3D" id="1.20.1560.10">
    <property type="entry name" value="ABC transporter type 1, transmembrane domain"/>
    <property type="match status" value="1"/>
</dbReference>
<keyword evidence="2 7" id="KW-0812">Transmembrane</keyword>
<feature type="transmembrane region" description="Helical" evidence="7">
    <location>
        <begin position="391"/>
        <end position="413"/>
    </location>
</feature>
<dbReference type="PANTHER" id="PTHR24221">
    <property type="entry name" value="ATP-BINDING CASSETTE SUB-FAMILY B"/>
    <property type="match status" value="1"/>
</dbReference>
<feature type="transmembrane region" description="Helical" evidence="7">
    <location>
        <begin position="307"/>
        <end position="327"/>
    </location>
</feature>
<reference evidence="10 11" key="1">
    <citation type="submission" date="2024-05" db="EMBL/GenBank/DDBJ databases">
        <authorList>
            <consortium name="Candidatus Magnetaquicoccaceae bacterium FCR-1 genome sequencing consortium"/>
            <person name="Shimoshige H."/>
            <person name="Shimamura S."/>
            <person name="Taoka A."/>
            <person name="Kobayashi H."/>
            <person name="Maekawa T."/>
        </authorList>
    </citation>
    <scope>NUCLEOTIDE SEQUENCE [LARGE SCALE GENOMIC DNA]</scope>
    <source>
        <strain evidence="10 11">FCR-1</strain>
    </source>
</reference>
<proteinExistence type="predicted"/>
<sequence length="713" mass="79342">MMKRPQESLIDYPKPSGILEEFARLSDFGACLVPLLHALGYRGDLRHVAEALPHFAESLDLTAMRNVMANLTFQSHELRMALTEIDPRLMPCLFVPDDRGAMVIYEQIGDLWLIFDGATGQIGRIPPMNIQGSAFFFKTFDHELMALEQNRIGWLRMATNRFRRYFYFIVGLTAAITVLQIAPPLYSMAVYDRVIGSHSMQTLVYLVIGVLLALGFDWMLRAMRARILMHVGAHMDSIVSSAIFLRILSLIPSYTERAPIGSQVARVKDFDNVREFFTGPLALVFLEMPFTIVFIVVMAMLAGSLALIPAITALLFLVLWFVMTPLVDNEGAKARRARAKHQEFTVEVLNKIRAIKYLGAEEMWFERFRELSAEAAMQNFRSSLITASVNTIAQLLVVASGLVTVSLGVLRVLAAEMTVGGLVASMILVWRVLAPLQSIFFAMTRMEQIRSSVKQIDGLMNVKPEFEAYAPIEPIKTFKGAVSFVRVSLRYTNEAEPALMGVSFEVKPGEVVVVVGSNGSGKSTIIKLLAGLYVPQAGSIRVDGQDIRQMNPIELRHAVAYVPQRCDLYHGTIAQNLRLAHATASLEELEEACRKSGALEDVRALPRGFDTRIGDNTGLLSSSLIQKLSLARAYLKPSQLFLFDEPASALDWEGDQAFQKVVNGLRGKATVFIVTHRPSHMRLADQLFFFDQGYLKLAGPPGEVLPKIPQNLI</sequence>
<dbReference type="InterPro" id="IPR011527">
    <property type="entry name" value="ABC1_TM_dom"/>
</dbReference>
<feature type="transmembrane region" description="Helical" evidence="7">
    <location>
        <begin position="202"/>
        <end position="220"/>
    </location>
</feature>
<reference evidence="10 11" key="2">
    <citation type="submission" date="2024-09" db="EMBL/GenBank/DDBJ databases">
        <title>Draft genome sequence of Candidatus Magnetaquicoccaceae bacterium FCR-1.</title>
        <authorList>
            <person name="Shimoshige H."/>
            <person name="Shimamura S."/>
            <person name="Taoka A."/>
            <person name="Kobayashi H."/>
            <person name="Maekawa T."/>
        </authorList>
    </citation>
    <scope>NUCLEOTIDE SEQUENCE [LARGE SCALE GENOMIC DNA]</scope>
    <source>
        <strain evidence="10 11">FCR-1</strain>
    </source>
</reference>
<dbReference type="Pfam" id="PF00005">
    <property type="entry name" value="ABC_tran"/>
    <property type="match status" value="1"/>
</dbReference>
<organism evidence="10 11">
    <name type="scientific">Candidatus Magnetaquiglobus chichijimensis</name>
    <dbReference type="NCBI Taxonomy" id="3141448"/>
    <lineage>
        <taxon>Bacteria</taxon>
        <taxon>Pseudomonadati</taxon>
        <taxon>Pseudomonadota</taxon>
        <taxon>Magnetococcia</taxon>
        <taxon>Magnetococcales</taxon>
        <taxon>Candidatus Magnetaquicoccaceae</taxon>
        <taxon>Candidatus Magnetaquiglobus</taxon>
    </lineage>
</organism>
<evidence type="ECO:0000256" key="6">
    <source>
        <dbReference type="ARBA" id="ARBA00023136"/>
    </source>
</evidence>
<evidence type="ECO:0000256" key="2">
    <source>
        <dbReference type="ARBA" id="ARBA00022692"/>
    </source>
</evidence>
<evidence type="ECO:0000256" key="5">
    <source>
        <dbReference type="ARBA" id="ARBA00022989"/>
    </source>
</evidence>
<dbReference type="PROSITE" id="PS50893">
    <property type="entry name" value="ABC_TRANSPORTER_2"/>
    <property type="match status" value="1"/>
</dbReference>
<keyword evidence="5 7" id="KW-1133">Transmembrane helix</keyword>
<dbReference type="InterPro" id="IPR027417">
    <property type="entry name" value="P-loop_NTPase"/>
</dbReference>
<feature type="domain" description="ABC transporter" evidence="8">
    <location>
        <begin position="482"/>
        <end position="713"/>
    </location>
</feature>
<dbReference type="Gene3D" id="3.40.50.300">
    <property type="entry name" value="P-loop containing nucleotide triphosphate hydrolases"/>
    <property type="match status" value="1"/>
</dbReference>
<accession>A0ABQ0C950</accession>
<evidence type="ECO:0000256" key="7">
    <source>
        <dbReference type="SAM" id="Phobius"/>
    </source>
</evidence>
<keyword evidence="11" id="KW-1185">Reference proteome</keyword>
<dbReference type="Proteomes" id="UP001628193">
    <property type="component" value="Unassembled WGS sequence"/>
</dbReference>
<keyword evidence="6 7" id="KW-0472">Membrane</keyword>
<dbReference type="PANTHER" id="PTHR24221:SF248">
    <property type="entry name" value="ABC TRANSPORTER TRANSMEMBRANE REGION"/>
    <property type="match status" value="1"/>
</dbReference>
<dbReference type="SUPFAM" id="SSF52540">
    <property type="entry name" value="P-loop containing nucleoside triphosphate hydrolases"/>
    <property type="match status" value="1"/>
</dbReference>
<keyword evidence="3" id="KW-0547">Nucleotide-binding</keyword>
<gene>
    <name evidence="10" type="primary">apxIB_2</name>
    <name evidence="10" type="ORF">SIID45300_01553</name>
</gene>
<evidence type="ECO:0000256" key="4">
    <source>
        <dbReference type="ARBA" id="ARBA00022840"/>
    </source>
</evidence>
<evidence type="ECO:0000259" key="9">
    <source>
        <dbReference type="PROSITE" id="PS50929"/>
    </source>
</evidence>
<dbReference type="InterPro" id="IPR003439">
    <property type="entry name" value="ABC_transporter-like_ATP-bd"/>
</dbReference>
<feature type="domain" description="ABC transmembrane type-1" evidence="9">
    <location>
        <begin position="168"/>
        <end position="448"/>
    </location>
</feature>
<evidence type="ECO:0000256" key="3">
    <source>
        <dbReference type="ARBA" id="ARBA00022741"/>
    </source>
</evidence>
<dbReference type="InterPro" id="IPR036640">
    <property type="entry name" value="ABC1_TM_sf"/>
</dbReference>
<dbReference type="SUPFAM" id="SSF90123">
    <property type="entry name" value="ABC transporter transmembrane region"/>
    <property type="match status" value="1"/>
</dbReference>
<feature type="transmembrane region" description="Helical" evidence="7">
    <location>
        <begin position="419"/>
        <end position="442"/>
    </location>
</feature>
<keyword evidence="4 10" id="KW-0067">ATP-binding</keyword>
<dbReference type="SMART" id="SM00382">
    <property type="entry name" value="AAA"/>
    <property type="match status" value="1"/>
</dbReference>
<evidence type="ECO:0000313" key="11">
    <source>
        <dbReference type="Proteomes" id="UP001628193"/>
    </source>
</evidence>